<keyword evidence="3" id="KW-0560">Oxidoreductase</keyword>
<organism evidence="7 8">
    <name type="scientific">Allosediminivita pacifica</name>
    <dbReference type="NCBI Taxonomy" id="1267769"/>
    <lineage>
        <taxon>Bacteria</taxon>
        <taxon>Pseudomonadati</taxon>
        <taxon>Pseudomonadota</taxon>
        <taxon>Alphaproteobacteria</taxon>
        <taxon>Rhodobacterales</taxon>
        <taxon>Paracoccaceae</taxon>
        <taxon>Allosediminivita</taxon>
    </lineage>
</organism>
<dbReference type="GO" id="GO:0008199">
    <property type="term" value="F:ferric iron binding"/>
    <property type="evidence" value="ECO:0007669"/>
    <property type="project" value="InterPro"/>
</dbReference>
<dbReference type="SUPFAM" id="SSF49482">
    <property type="entry name" value="Aromatic compound dioxygenase"/>
    <property type="match status" value="1"/>
</dbReference>
<proteinExistence type="inferred from homology"/>
<dbReference type="Gene3D" id="2.60.130.10">
    <property type="entry name" value="Aromatic compound dioxygenase"/>
    <property type="match status" value="1"/>
</dbReference>
<sequence length="242" mass="27121">MYEASPLIPRNRAAHPVPYDPGYKTSVTRSPNLPLLSLDSTPSEETGPRFGHNMIGALDNNLILNWTKGEAPAVGERILVHGRVLDENGRAVPNTLIEAWQANAGGRYRHVKDSYFAPLDPNFGGCGRTLSDDEGYYQFLTIKPGAYPWPNRGNEWRPAHIHISVFGHAFGQRLISQIYFEGDPLIDRCPIAATVKDRGQLDQLVAPLDMAMAKPMDFLAYKFDIVLRGRRQTFFENRPEGM</sequence>
<dbReference type="InterPro" id="IPR015889">
    <property type="entry name" value="Intradiol_dOase_core"/>
</dbReference>
<dbReference type="AlphaFoldDB" id="A0A2T6B7J5"/>
<feature type="domain" description="Intradiol ring-cleavage dioxygenases" evidence="5">
    <location>
        <begin position="46"/>
        <end position="229"/>
    </location>
</feature>
<evidence type="ECO:0000259" key="6">
    <source>
        <dbReference type="Pfam" id="PF12391"/>
    </source>
</evidence>
<evidence type="ECO:0000259" key="5">
    <source>
        <dbReference type="Pfam" id="PF00775"/>
    </source>
</evidence>
<dbReference type="OrthoDB" id="9805815at2"/>
<dbReference type="RefSeq" id="WP_107974532.1">
    <property type="nucleotide sequence ID" value="NZ_BMEZ01000002.1"/>
</dbReference>
<dbReference type="InterPro" id="IPR050770">
    <property type="entry name" value="Intradiol_RC_Dioxygenase"/>
</dbReference>
<keyword evidence="2 7" id="KW-0223">Dioxygenase</keyword>
<dbReference type="GO" id="GO:0018578">
    <property type="term" value="F:protocatechuate 3,4-dioxygenase activity"/>
    <property type="evidence" value="ECO:0007669"/>
    <property type="project" value="InterPro"/>
</dbReference>
<dbReference type="NCBIfam" id="TIGR02422">
    <property type="entry name" value="protocat_beta"/>
    <property type="match status" value="1"/>
</dbReference>
<gene>
    <name evidence="7" type="ORF">C8N44_102105</name>
</gene>
<accession>A0A2T6B7J5</accession>
<evidence type="ECO:0000256" key="4">
    <source>
        <dbReference type="SAM" id="MobiDB-lite"/>
    </source>
</evidence>
<evidence type="ECO:0000313" key="7">
    <source>
        <dbReference type="EMBL" id="PTX52060.1"/>
    </source>
</evidence>
<dbReference type="InterPro" id="IPR012785">
    <property type="entry name" value="Protocat_dOase_b"/>
</dbReference>
<protein>
    <submittedName>
        <fullName evidence="7">Protocatechuate 3,4-dioxygenase beta subunit</fullName>
    </submittedName>
</protein>
<reference evidence="7 8" key="1">
    <citation type="submission" date="2018-04" db="EMBL/GenBank/DDBJ databases">
        <title>Genomic Encyclopedia of Archaeal and Bacterial Type Strains, Phase II (KMG-II): from individual species to whole genera.</title>
        <authorList>
            <person name="Goeker M."/>
        </authorList>
    </citation>
    <scope>NUCLEOTIDE SEQUENCE [LARGE SCALE GENOMIC DNA]</scope>
    <source>
        <strain evidence="7 8">DSM 29329</strain>
    </source>
</reference>
<dbReference type="InterPro" id="IPR024756">
    <property type="entry name" value="PCDO_beta_N"/>
</dbReference>
<dbReference type="PANTHER" id="PTHR33711">
    <property type="entry name" value="DIOXYGENASE, PUTATIVE (AFU_ORTHOLOGUE AFUA_2G02910)-RELATED"/>
    <property type="match status" value="1"/>
</dbReference>
<name>A0A2T6B7J5_9RHOB</name>
<dbReference type="Proteomes" id="UP000244069">
    <property type="component" value="Unassembled WGS sequence"/>
</dbReference>
<dbReference type="Pfam" id="PF00775">
    <property type="entry name" value="Dioxygenase_C"/>
    <property type="match status" value="1"/>
</dbReference>
<feature type="region of interest" description="Disordered" evidence="4">
    <location>
        <begin position="1"/>
        <end position="48"/>
    </location>
</feature>
<evidence type="ECO:0000313" key="8">
    <source>
        <dbReference type="Proteomes" id="UP000244069"/>
    </source>
</evidence>
<evidence type="ECO:0000256" key="2">
    <source>
        <dbReference type="ARBA" id="ARBA00022964"/>
    </source>
</evidence>
<evidence type="ECO:0000256" key="1">
    <source>
        <dbReference type="ARBA" id="ARBA00007825"/>
    </source>
</evidence>
<dbReference type="Pfam" id="PF12391">
    <property type="entry name" value="PCDO_beta_N"/>
    <property type="match status" value="1"/>
</dbReference>
<dbReference type="InterPro" id="IPR000627">
    <property type="entry name" value="Intradiol_dOase_C"/>
</dbReference>
<keyword evidence="8" id="KW-1185">Reference proteome</keyword>
<dbReference type="EMBL" id="QBKN01000002">
    <property type="protein sequence ID" value="PTX52060.1"/>
    <property type="molecule type" value="Genomic_DNA"/>
</dbReference>
<feature type="domain" description="Protocatechuate 3,4-dioxygenase beta subunit N-terminal" evidence="6">
    <location>
        <begin position="9"/>
        <end position="41"/>
    </location>
</feature>
<dbReference type="PANTHER" id="PTHR33711:SF10">
    <property type="entry name" value="INTRADIOL RING-CLEAVAGE DIOXYGENASES DOMAIN-CONTAINING PROTEIN"/>
    <property type="match status" value="1"/>
</dbReference>
<evidence type="ECO:0000256" key="3">
    <source>
        <dbReference type="ARBA" id="ARBA00023002"/>
    </source>
</evidence>
<dbReference type="GO" id="GO:0019619">
    <property type="term" value="P:3,4-dihydroxybenzoate catabolic process"/>
    <property type="evidence" value="ECO:0007669"/>
    <property type="project" value="InterPro"/>
</dbReference>
<comment type="caution">
    <text evidence="7">The sequence shown here is derived from an EMBL/GenBank/DDBJ whole genome shotgun (WGS) entry which is preliminary data.</text>
</comment>
<comment type="similarity">
    <text evidence="1">Belongs to the intradiol ring-cleavage dioxygenase family.</text>
</comment>